<evidence type="ECO:0000313" key="2">
    <source>
        <dbReference type="Proteomes" id="UP001227268"/>
    </source>
</evidence>
<reference evidence="1" key="1">
    <citation type="submission" date="2023-04" db="EMBL/GenBank/DDBJ databases">
        <title>Draft Genome sequencing of Naganishia species isolated from polar environments using Oxford Nanopore Technology.</title>
        <authorList>
            <person name="Leo P."/>
            <person name="Venkateswaran K."/>
        </authorList>
    </citation>
    <scope>NUCLEOTIDE SEQUENCE</scope>
    <source>
        <strain evidence="1">MNA-CCFEE 5423</strain>
    </source>
</reference>
<name>A0ACC2W395_9TREE</name>
<sequence length="510" mass="54967">MATSDNEKPSRVSEEGHGRKRGREASVEPGLSQSTSGSTVPIPQKKYRVETLASIQSSRGSSPRSKDDSNGSMNNDDTVKEVRQKVEDLSHDESTSVSNGDEQQEAGEAIIDGTHAAEHLEQEAGRKRKQEERTLSSQVLRTDAKRAKDKEQEPPVSAVPSVDMDKPDQMPREASPEPNIVAPAPAKKTQATFGSFASTASPFAKIATPSTGLESSDSKVMPEDVAAKVREANTLPGPDSKATEPSTKEPAKKAQTTFGAFSATASPFSSIKHTSAFTSQPVATSSNATAHSASPFKPASGSAFGNWSTSASPFATPSRRVTPKATSDDGKGESEQKNGDEEKEDGDSKTKRDDQNFGDILAATSGEASAERQKLDVQHQQVPTGEEEENTIHSVRCKLYVMDAGTWKERGTGSLHLNVHKKDLSARLVMRAEGVFRLILNTPLYAGMKAELTDRYVKFPIVEEGKIHHIAIRTRNMDEATALHEAIERYIPAKDKSGDPSEELVGEEAV</sequence>
<accession>A0ACC2W395</accession>
<dbReference type="EMBL" id="JASBWT010000003">
    <property type="protein sequence ID" value="KAJ9106178.1"/>
    <property type="molecule type" value="Genomic_DNA"/>
</dbReference>
<proteinExistence type="predicted"/>
<gene>
    <name evidence="1" type="ORF">QFC21_001321</name>
</gene>
<protein>
    <submittedName>
        <fullName evidence="1">Uncharacterized protein</fullName>
    </submittedName>
</protein>
<organism evidence="1 2">
    <name type="scientific">Naganishia friedmannii</name>
    <dbReference type="NCBI Taxonomy" id="89922"/>
    <lineage>
        <taxon>Eukaryota</taxon>
        <taxon>Fungi</taxon>
        <taxon>Dikarya</taxon>
        <taxon>Basidiomycota</taxon>
        <taxon>Agaricomycotina</taxon>
        <taxon>Tremellomycetes</taxon>
        <taxon>Filobasidiales</taxon>
        <taxon>Filobasidiaceae</taxon>
        <taxon>Naganishia</taxon>
    </lineage>
</organism>
<dbReference type="Proteomes" id="UP001227268">
    <property type="component" value="Unassembled WGS sequence"/>
</dbReference>
<comment type="caution">
    <text evidence="1">The sequence shown here is derived from an EMBL/GenBank/DDBJ whole genome shotgun (WGS) entry which is preliminary data.</text>
</comment>
<keyword evidence="2" id="KW-1185">Reference proteome</keyword>
<evidence type="ECO:0000313" key="1">
    <source>
        <dbReference type="EMBL" id="KAJ9106178.1"/>
    </source>
</evidence>